<proteinExistence type="predicted"/>
<comment type="subcellular location">
    <subcellularLocation>
        <location evidence="1">Nucleus</location>
    </subcellularLocation>
</comment>
<feature type="compositionally biased region" description="Polar residues" evidence="3">
    <location>
        <begin position="565"/>
        <end position="576"/>
    </location>
</feature>
<dbReference type="Pfam" id="PF03178">
    <property type="entry name" value="CPSF_A"/>
    <property type="match status" value="1"/>
</dbReference>
<evidence type="ECO:0000313" key="7">
    <source>
        <dbReference type="EMBL" id="RKP39032.1"/>
    </source>
</evidence>
<dbReference type="InterPro" id="IPR058543">
    <property type="entry name" value="Beta-prop_RSE1/DDB1/CPSF1_2nd"/>
</dbReference>
<dbReference type="InterPro" id="IPR004871">
    <property type="entry name" value="RSE1/DDB1/CPSF1_C"/>
</dbReference>
<feature type="compositionally biased region" description="Acidic residues" evidence="3">
    <location>
        <begin position="537"/>
        <end position="547"/>
    </location>
</feature>
<dbReference type="PANTHER" id="PTHR10644">
    <property type="entry name" value="DNA REPAIR/RNA PROCESSING CPSF FAMILY"/>
    <property type="match status" value="1"/>
</dbReference>
<feature type="region of interest" description="Disordered" evidence="3">
    <location>
        <begin position="1106"/>
        <end position="1133"/>
    </location>
</feature>
<dbReference type="GO" id="GO:0005634">
    <property type="term" value="C:nucleus"/>
    <property type="evidence" value="ECO:0007669"/>
    <property type="project" value="UniProtKB-SubCell"/>
</dbReference>
<evidence type="ECO:0000259" key="4">
    <source>
        <dbReference type="Pfam" id="PF03178"/>
    </source>
</evidence>
<feature type="compositionally biased region" description="Low complexity" evidence="3">
    <location>
        <begin position="499"/>
        <end position="508"/>
    </location>
</feature>
<evidence type="ECO:0000259" key="5">
    <source>
        <dbReference type="Pfam" id="PF10433"/>
    </source>
</evidence>
<dbReference type="GO" id="GO:0003676">
    <property type="term" value="F:nucleic acid binding"/>
    <property type="evidence" value="ECO:0007669"/>
    <property type="project" value="InterPro"/>
</dbReference>
<feature type="region of interest" description="Disordered" evidence="3">
    <location>
        <begin position="1389"/>
        <end position="1419"/>
    </location>
</feature>
<feature type="domain" description="RSE1/DDB1/CPSF1 second beta-propeller" evidence="6">
    <location>
        <begin position="652"/>
        <end position="960"/>
    </location>
</feature>
<evidence type="ECO:0000256" key="3">
    <source>
        <dbReference type="SAM" id="MobiDB-lite"/>
    </source>
</evidence>
<keyword evidence="2" id="KW-0539">Nucleus</keyword>
<sequence length="1531" mass="167366">MSLYPVYQELIPPTATYHCAAGHFTGRNDTNLILVRGNVLEVYLVIMREMDPSTSEANRVHPTSTFAYTYQTQAFDLDADQALDFSNPDKDSSEIRTLQAFSQTGTPRLQLVLKAPLQGQVQSLTLVQTSASEAHGRSYLLLALAEAKMALLEYSPTGHCFVTVSIHYYEWEEFRTESLQEPWPPTVITDPNGRCAILQVYRDRIAVLPFRQAENADLALGPTSMAADLNRKRPLPMTGSVPPATSWPYSPSFMLDLEQLDQRVAQVLDIVFLHGYYVPTLAILYEAPETTWTGNLKNQRDTCSVIVLSLDLMQKGASVIYHKTGLPYDCFKIVPVPIPTGGLMVVAANALIHLSQGSAGVGVAVNSMEAMSCYTAFPLNRVHIDQPGSTADDSTSDPIQLRLECSQSVFLDHETMLMSLASGQLLLVRCLSHGRSVSNLKLALIGESVTPSCVSLVSPDLLFLGSAMGDSQLIRFQIPPVGSATRVVYDIEPVRPRTTSLLPPTSLSDSATESAGDSKPVSGMATNPSAGESLPPVEDEDDWDEELYGPMPAGKSTAAPFAAGQSATGPSARSTSNQPKWFSYYRFNVSDSVLCLAPMSCATLGLTPADVGNASATDSDTAEPSNGPARFVAGSGYGAASSLSILQRHIQPDVLTSFHLPGFKYIWSLQMQDQQSGSSWGLPNSYEPDSDTAFTKYLVLSKPGATLVLESSDELQQVEDTGFAETALTVGVAEWANHRQIVQVTEDAVYLLNHQVQRIQSLTIDEYTNSTTIRIVDCHIVDPFVLLVLTDGSVALVTRVNSAQPQLHFVRIPTHLNRSAIVSACLFDDIYGCFKPLSSVLDVDLTLADPLAPDDSPSDATSTTNVAVEATATLEIDLPPPRPVASMDIDDDEQVDFDDADALGDGPPSASLRSGGSTRHHVDEDNVSNLQQALSAANTAPQWCCVFRLNGALEIYALPKYQLVLYPQVHPLRLPPSYLAEVETEVEGDDLTAAKTAPKPTLPTSASGLTGFCEFHSSQVDRGFIALDDQSRLHIGQLDRDVIYDFDWPLRRIGLGRTIHYLAYHPTVGAFCVVTSTPQPFTLPSKDEEEEAKLEQAIHAANQKMNIELPPSPPRSGRPVSPEPNPTDQGKMDLKPLVPHFQIDLISPEAWEIIDTYVLEPDHHVTDFKCLSLTSRQTVTGRKFYMAASTSLVNGEDRAMRGHALLFDIIEVVPEPGRPLTKYKLKLVCEDEVGGPVSALCAVNGHLIVPTGPRVFAKNFRDGIKLEGVAFVDLLLYVTSATVLKNFILMGDTSKGAALVGFQDEPANLVMLGRDYLPMDVTCGEFIVDDRSTYFLVADDRCNIFCLSYSPRHVQSFSGQKLLRRADFHLGCRVTCMMRLPSQSALRLRPDHHPAHNLSNNARHHSNRPPPGPQHPVTQKQLCLCGTDSGAVFAVSSVPEKTFKRLQRLYLYLTNGIPHVAGLNPRAFRLLPVGQRLTSNPAKNFVDLSLINQYLDPLPISKQREFTHRIGSTLDRVAVDVTIIPQEIGYF</sequence>
<reference evidence="8" key="1">
    <citation type="journal article" date="2018" name="Nat. Microbiol.">
        <title>Leveraging single-cell genomics to expand the fungal tree of life.</title>
        <authorList>
            <person name="Ahrendt S.R."/>
            <person name="Quandt C.A."/>
            <person name="Ciobanu D."/>
            <person name="Clum A."/>
            <person name="Salamov A."/>
            <person name="Andreopoulos B."/>
            <person name="Cheng J.F."/>
            <person name="Woyke T."/>
            <person name="Pelin A."/>
            <person name="Henrissat B."/>
            <person name="Reynolds N.K."/>
            <person name="Benny G.L."/>
            <person name="Smith M.E."/>
            <person name="James T.Y."/>
            <person name="Grigoriev I.V."/>
        </authorList>
    </citation>
    <scope>NUCLEOTIDE SEQUENCE [LARGE SCALE GENOMIC DNA]</scope>
    <source>
        <strain evidence="8">RSA 468</strain>
    </source>
</reference>
<evidence type="ECO:0000256" key="1">
    <source>
        <dbReference type="ARBA" id="ARBA00004123"/>
    </source>
</evidence>
<dbReference type="InterPro" id="IPR015943">
    <property type="entry name" value="WD40/YVTN_repeat-like_dom_sf"/>
</dbReference>
<feature type="domain" description="RSE1/DDB1/CPSF1 C-terminal" evidence="4">
    <location>
        <begin position="1141"/>
        <end position="1496"/>
    </location>
</feature>
<dbReference type="Pfam" id="PF10433">
    <property type="entry name" value="Beta-prop_RSE1_1st"/>
    <property type="match status" value="1"/>
</dbReference>
<dbReference type="Pfam" id="PF23726">
    <property type="entry name" value="Beta-prop_RSE1_2nd"/>
    <property type="match status" value="1"/>
</dbReference>
<protein>
    <submittedName>
        <fullName evidence="7">CPSF A subunit region-domain-containing protein</fullName>
    </submittedName>
</protein>
<feature type="region of interest" description="Disordered" evidence="3">
    <location>
        <begin position="897"/>
        <end position="922"/>
    </location>
</feature>
<keyword evidence="8" id="KW-1185">Reference proteome</keyword>
<gene>
    <name evidence="7" type="ORF">BJ085DRAFT_30731</name>
</gene>
<dbReference type="Proteomes" id="UP000268162">
    <property type="component" value="Unassembled WGS sequence"/>
</dbReference>
<accession>A0A4Q0A170</accession>
<dbReference type="InterPro" id="IPR050358">
    <property type="entry name" value="RSE1/DDB1/CFT1"/>
</dbReference>
<name>A0A4Q0A170_9FUNG</name>
<dbReference type="InterPro" id="IPR018846">
    <property type="entry name" value="Beta-prop_RSE1/DDB1/CPSF1_1st"/>
</dbReference>
<dbReference type="STRING" id="215637.A0A4Q0A170"/>
<evidence type="ECO:0000313" key="8">
    <source>
        <dbReference type="Proteomes" id="UP000268162"/>
    </source>
</evidence>
<organism evidence="7 8">
    <name type="scientific">Dimargaris cristalligena</name>
    <dbReference type="NCBI Taxonomy" id="215637"/>
    <lineage>
        <taxon>Eukaryota</taxon>
        <taxon>Fungi</taxon>
        <taxon>Fungi incertae sedis</taxon>
        <taxon>Zoopagomycota</taxon>
        <taxon>Kickxellomycotina</taxon>
        <taxon>Dimargaritomycetes</taxon>
        <taxon>Dimargaritales</taxon>
        <taxon>Dimargaritaceae</taxon>
        <taxon>Dimargaris</taxon>
    </lineage>
</organism>
<evidence type="ECO:0000259" key="6">
    <source>
        <dbReference type="Pfam" id="PF23726"/>
    </source>
</evidence>
<dbReference type="EMBL" id="ML002305">
    <property type="protein sequence ID" value="RKP39032.1"/>
    <property type="molecule type" value="Genomic_DNA"/>
</dbReference>
<evidence type="ECO:0000256" key="2">
    <source>
        <dbReference type="ARBA" id="ARBA00023242"/>
    </source>
</evidence>
<feature type="region of interest" description="Disordered" evidence="3">
    <location>
        <begin position="499"/>
        <end position="576"/>
    </location>
</feature>
<dbReference type="Gene3D" id="2.130.10.10">
    <property type="entry name" value="YVTN repeat-like/Quinoprotein amine dehydrogenase"/>
    <property type="match status" value="3"/>
</dbReference>
<feature type="domain" description="RSE1/DDB1/CPSF1 first beta-propeller" evidence="5">
    <location>
        <begin position="18"/>
        <end position="477"/>
    </location>
</feature>
<feature type="compositionally biased region" description="Pro residues" evidence="3">
    <location>
        <begin position="1110"/>
        <end position="1125"/>
    </location>
</feature>